<reference evidence="1 2" key="1">
    <citation type="journal article" date="2015" name="Genome Announc.">
        <title>Draft Genome Sequence of Burkholderia sp. Strain PML1(12), an Ectomycorrhizosphere-Inhabiting Bacterium with Effective Mineral-Weathering Ability.</title>
        <authorList>
            <person name="Uroz S."/>
            <person name="Oger P."/>
        </authorList>
    </citation>
    <scope>NUCLEOTIDE SEQUENCE [LARGE SCALE GENOMIC DNA]</scope>
    <source>
        <strain evidence="2">PML1(12)</strain>
    </source>
</reference>
<proteinExistence type="predicted"/>
<gene>
    <name evidence="1" type="ORF">EOS_02110</name>
</gene>
<protein>
    <submittedName>
        <fullName evidence="1">Uncharacterized protein</fullName>
    </submittedName>
</protein>
<evidence type="ECO:0000313" key="2">
    <source>
        <dbReference type="Proteomes" id="UP000035963"/>
    </source>
</evidence>
<dbReference type="Proteomes" id="UP000035963">
    <property type="component" value="Unassembled WGS sequence"/>
</dbReference>
<name>A0A0J1D5F4_9BURK</name>
<dbReference type="EMBL" id="AEJF01000010">
    <property type="protein sequence ID" value="KLU27937.1"/>
    <property type="molecule type" value="Genomic_DNA"/>
</dbReference>
<dbReference type="PATRIC" id="fig|908627.4.peg.457"/>
<evidence type="ECO:0000313" key="1">
    <source>
        <dbReference type="EMBL" id="KLU27937.1"/>
    </source>
</evidence>
<comment type="caution">
    <text evidence="1">The sequence shown here is derived from an EMBL/GenBank/DDBJ whole genome shotgun (WGS) entry which is preliminary data.</text>
</comment>
<sequence length="65" mass="7391">MSVNWMSASPMNDFPEVRCRVEAYCQSLVDNGAARWWINDAGHAELHMNSGESYLFGELGITRIR</sequence>
<dbReference type="AlphaFoldDB" id="A0A0J1D5F4"/>
<organism evidence="1 2">
    <name type="scientific">Caballeronia mineralivorans PML1(12)</name>
    <dbReference type="NCBI Taxonomy" id="908627"/>
    <lineage>
        <taxon>Bacteria</taxon>
        <taxon>Pseudomonadati</taxon>
        <taxon>Pseudomonadota</taxon>
        <taxon>Betaproteobacteria</taxon>
        <taxon>Burkholderiales</taxon>
        <taxon>Burkholderiaceae</taxon>
        <taxon>Caballeronia</taxon>
    </lineage>
</organism>
<keyword evidence="2" id="KW-1185">Reference proteome</keyword>
<accession>A0A0J1D5F4</accession>